<accession>A0A0T5XAI7</accession>
<name>A0A0T5XAI7_9BACT</name>
<proteinExistence type="predicted"/>
<dbReference type="RefSeq" id="WP_009201981.1">
    <property type="nucleotide sequence ID" value="NZ_ACJX03000001.1"/>
</dbReference>
<dbReference type="eggNOG" id="ENOG502Z924">
    <property type="taxonomic scope" value="Bacteria"/>
</dbReference>
<dbReference type="EMBL" id="ACJX03000001">
    <property type="protein sequence ID" value="KRT35384.1"/>
    <property type="molecule type" value="Genomic_DNA"/>
</dbReference>
<reference evidence="2" key="1">
    <citation type="submission" date="2012-09" db="EMBL/GenBank/DDBJ databases">
        <authorList>
            <person name="Weinstock G."/>
            <person name="Sodergren E."/>
            <person name="Clifton S."/>
            <person name="Fulton L."/>
            <person name="Fulton B."/>
            <person name="Courtney L."/>
            <person name="Fronick C."/>
            <person name="Harrison M."/>
            <person name="Strong C."/>
            <person name="Farmer C."/>
            <person name="Delehaunty K."/>
            <person name="Markovic C."/>
            <person name="Hall O."/>
            <person name="Minx P."/>
            <person name="Tomlinson C."/>
            <person name="Mitreva M."/>
            <person name="Nelson J."/>
            <person name="Hou S."/>
            <person name="Wollam A."/>
            <person name="Pepin K.H."/>
            <person name="Johnson M."/>
            <person name="Bhonagiri V."/>
            <person name="Nash W.E."/>
            <person name="Suruliraj S."/>
            <person name="Warren W."/>
            <person name="Chinwalla A."/>
            <person name="Mardis E.R."/>
            <person name="Wilson R.K."/>
        </authorList>
    </citation>
    <scope>NUCLEOTIDE SEQUENCE [LARGE SCALE GENOMIC DNA]</scope>
    <source>
        <strain evidence="2">OS1</strain>
    </source>
</reference>
<dbReference type="STRING" id="592015.HMPREF1705_02610"/>
<comment type="caution">
    <text evidence="1">The sequence shown here is derived from an EMBL/GenBank/DDBJ whole genome shotgun (WGS) entry which is preliminary data.</text>
</comment>
<sequence>MRLENGQQVIKTRDDPIPLTLVPGDSSKKANDRFKLKKGVSCSWAKADEEFGPEKLRERIEPWLTALVQSEHLSLLVGSGLTHAVHKLATNKALRGMGTINIETFMNEIEAEANRSAKAAGRDTANFEDQLRVANELLRGLEIIASTKTKDAPERKQIDGLRQELSETLKSFAASILEGERNLALASAPDGNENERENCAQSEKVKKCNRRVAAFNYLVSFLMSFASRSGTRDRLHLFTTNYDRYIEAGADVAGLRLIDRFVGALAPVFRASRLDVDLHYNPPGIRGEPRYLEGVARFTKLHGSIDWVDCHKAILRFGLPFGAEEINPYLRAPGLDGADAMKLMIYPNAAKDRETAEYPYVELFRDFAVAICRPNSTLVTYGYSFGDEHINRVIEDMLTIPSAHLVIISYSDPLGRIMRTYERLGRGAQITLLVGDHLGDLKALVDHYLPKPAIDRTTFRMAELLRKRFGAQAPQDQDGGTTDIGGQSL</sequence>
<dbReference type="OrthoDB" id="9808492at2"/>
<dbReference type="AlphaFoldDB" id="A0A0T5XAI7"/>
<keyword evidence="2" id="KW-1185">Reference proteome</keyword>
<dbReference type="Proteomes" id="UP000005273">
    <property type="component" value="Unassembled WGS sequence"/>
</dbReference>
<evidence type="ECO:0000313" key="2">
    <source>
        <dbReference type="Proteomes" id="UP000005273"/>
    </source>
</evidence>
<organism evidence="1 2">
    <name type="scientific">Acetomicrobium hydrogeniformans ATCC BAA-1850</name>
    <dbReference type="NCBI Taxonomy" id="592015"/>
    <lineage>
        <taxon>Bacteria</taxon>
        <taxon>Thermotogati</taxon>
        <taxon>Synergistota</taxon>
        <taxon>Synergistia</taxon>
        <taxon>Synergistales</taxon>
        <taxon>Acetomicrobiaceae</taxon>
        <taxon>Acetomicrobium</taxon>
    </lineage>
</organism>
<gene>
    <name evidence="1" type="ORF">HMPREF1705_02610</name>
</gene>
<protein>
    <submittedName>
        <fullName evidence="1">Uncharacterized protein</fullName>
    </submittedName>
</protein>
<evidence type="ECO:0000313" key="1">
    <source>
        <dbReference type="EMBL" id="KRT35384.1"/>
    </source>
</evidence>